<protein>
    <recommendedName>
        <fullName evidence="1">Protein kinase domain-containing protein</fullName>
    </recommendedName>
</protein>
<feature type="domain" description="Protein kinase" evidence="1">
    <location>
        <begin position="1"/>
        <end position="296"/>
    </location>
</feature>
<name>A0A0C3G5A7_PILCF</name>
<proteinExistence type="predicted"/>
<dbReference type="InterPro" id="IPR001245">
    <property type="entry name" value="Ser-Thr/Tyr_kinase_cat_dom"/>
</dbReference>
<dbReference type="GO" id="GO:0004672">
    <property type="term" value="F:protein kinase activity"/>
    <property type="evidence" value="ECO:0007669"/>
    <property type="project" value="InterPro"/>
</dbReference>
<dbReference type="InterPro" id="IPR000719">
    <property type="entry name" value="Prot_kinase_dom"/>
</dbReference>
<dbReference type="PROSITE" id="PS50011">
    <property type="entry name" value="PROTEIN_KINASE_DOM"/>
    <property type="match status" value="1"/>
</dbReference>
<dbReference type="Pfam" id="PF07714">
    <property type="entry name" value="PK_Tyr_Ser-Thr"/>
    <property type="match status" value="1"/>
</dbReference>
<dbReference type="PANTHER" id="PTHR23257">
    <property type="entry name" value="SERINE-THREONINE PROTEIN KINASE"/>
    <property type="match status" value="1"/>
</dbReference>
<reference evidence="3" key="2">
    <citation type="submission" date="2015-01" db="EMBL/GenBank/DDBJ databases">
        <title>Evolutionary Origins and Diversification of the Mycorrhizal Mutualists.</title>
        <authorList>
            <consortium name="DOE Joint Genome Institute"/>
            <consortium name="Mycorrhizal Genomics Consortium"/>
            <person name="Kohler A."/>
            <person name="Kuo A."/>
            <person name="Nagy L.G."/>
            <person name="Floudas D."/>
            <person name="Copeland A."/>
            <person name="Barry K.W."/>
            <person name="Cichocki N."/>
            <person name="Veneault-Fourrey C."/>
            <person name="LaButti K."/>
            <person name="Lindquist E.A."/>
            <person name="Lipzen A."/>
            <person name="Lundell T."/>
            <person name="Morin E."/>
            <person name="Murat C."/>
            <person name="Riley R."/>
            <person name="Ohm R."/>
            <person name="Sun H."/>
            <person name="Tunlid A."/>
            <person name="Henrissat B."/>
            <person name="Grigoriev I.V."/>
            <person name="Hibbett D.S."/>
            <person name="Martin F."/>
        </authorList>
    </citation>
    <scope>NUCLEOTIDE SEQUENCE [LARGE SCALE GENOMIC DNA]</scope>
    <source>
        <strain evidence="3">F 1598</strain>
    </source>
</reference>
<dbReference type="InParanoid" id="A0A0C3G5A7"/>
<accession>A0A0C3G5A7</accession>
<dbReference type="Proteomes" id="UP000054166">
    <property type="component" value="Unassembled WGS sequence"/>
</dbReference>
<keyword evidence="3" id="KW-1185">Reference proteome</keyword>
<dbReference type="AlphaFoldDB" id="A0A0C3G5A7"/>
<dbReference type="OrthoDB" id="4062651at2759"/>
<reference evidence="2 3" key="1">
    <citation type="submission" date="2014-04" db="EMBL/GenBank/DDBJ databases">
        <authorList>
            <consortium name="DOE Joint Genome Institute"/>
            <person name="Kuo A."/>
            <person name="Tarkka M."/>
            <person name="Buscot F."/>
            <person name="Kohler A."/>
            <person name="Nagy L.G."/>
            <person name="Floudas D."/>
            <person name="Copeland A."/>
            <person name="Barry K.W."/>
            <person name="Cichocki N."/>
            <person name="Veneault-Fourrey C."/>
            <person name="LaButti K."/>
            <person name="Lindquist E.A."/>
            <person name="Lipzen A."/>
            <person name="Lundell T."/>
            <person name="Morin E."/>
            <person name="Murat C."/>
            <person name="Sun H."/>
            <person name="Tunlid A."/>
            <person name="Henrissat B."/>
            <person name="Grigoriev I.V."/>
            <person name="Hibbett D.S."/>
            <person name="Martin F."/>
            <person name="Nordberg H.P."/>
            <person name="Cantor M.N."/>
            <person name="Hua S.X."/>
        </authorList>
    </citation>
    <scope>NUCLEOTIDE SEQUENCE [LARGE SCALE GENOMIC DNA]</scope>
    <source>
        <strain evidence="2 3">F 1598</strain>
    </source>
</reference>
<dbReference type="Gene3D" id="1.10.510.10">
    <property type="entry name" value="Transferase(Phosphotransferase) domain 1"/>
    <property type="match status" value="1"/>
</dbReference>
<evidence type="ECO:0000313" key="2">
    <source>
        <dbReference type="EMBL" id="KIM85831.1"/>
    </source>
</evidence>
<dbReference type="InterPro" id="IPR011009">
    <property type="entry name" value="Kinase-like_dom_sf"/>
</dbReference>
<evidence type="ECO:0000259" key="1">
    <source>
        <dbReference type="PROSITE" id="PS50011"/>
    </source>
</evidence>
<gene>
    <name evidence="2" type="ORF">PILCRDRAFT_817062</name>
</gene>
<dbReference type="EMBL" id="KN832984">
    <property type="protein sequence ID" value="KIM85831.1"/>
    <property type="molecule type" value="Genomic_DNA"/>
</dbReference>
<dbReference type="SUPFAM" id="SSF56112">
    <property type="entry name" value="Protein kinase-like (PK-like)"/>
    <property type="match status" value="1"/>
</dbReference>
<dbReference type="HOGENOM" id="CLU_000288_7_18_1"/>
<dbReference type="STRING" id="765440.A0A0C3G5A7"/>
<dbReference type="InterPro" id="IPR050167">
    <property type="entry name" value="Ser_Thr_protein_kinase"/>
</dbReference>
<evidence type="ECO:0000313" key="3">
    <source>
        <dbReference type="Proteomes" id="UP000054166"/>
    </source>
</evidence>
<organism evidence="2 3">
    <name type="scientific">Piloderma croceum (strain F 1598)</name>
    <dbReference type="NCBI Taxonomy" id="765440"/>
    <lineage>
        <taxon>Eukaryota</taxon>
        <taxon>Fungi</taxon>
        <taxon>Dikarya</taxon>
        <taxon>Basidiomycota</taxon>
        <taxon>Agaricomycotina</taxon>
        <taxon>Agaricomycetes</taxon>
        <taxon>Agaricomycetidae</taxon>
        <taxon>Atheliales</taxon>
        <taxon>Atheliaceae</taxon>
        <taxon>Piloderma</taxon>
    </lineage>
</organism>
<dbReference type="GO" id="GO:0005524">
    <property type="term" value="F:ATP binding"/>
    <property type="evidence" value="ECO:0007669"/>
    <property type="project" value="InterPro"/>
</dbReference>
<sequence length="304" mass="34361">MRKAEDLHDGTLAHLSLSGAIQPTGILCVENCQFAEYAHSSDMYKAKIVLTDRSSLIVVAKAHRFLSNDRESKEQLTNMVNALEDRWSIVGYDHRYISPTWSASVTRAGHTIPAIATPYYRNGNIFDYIRLHPSVDRLDIMYQASSAFTHIHLKNVVHGNICPENSCIADDETVRVTDIAVDTLVRQMSNRNNIYVPSNWMYKSPEELQGGCRTMQTDVYSFAVTMYSAYTLKPPFPSIPHSYGNGIVQIINHEHDGIFGGSKPAMMSDGLWEIVRMCWARDPFQRPSMAEVHGMLGRMREGDR</sequence>